<feature type="non-terminal residue" evidence="1">
    <location>
        <position position="101"/>
    </location>
</feature>
<protein>
    <submittedName>
        <fullName evidence="1">Uncharacterized protein</fullName>
    </submittedName>
</protein>
<accession>A0A6G1ILW0</accession>
<reference evidence="1" key="1">
    <citation type="journal article" date="2020" name="Stud. Mycol.">
        <title>101 Dothideomycetes genomes: a test case for predicting lifestyles and emergence of pathogens.</title>
        <authorList>
            <person name="Haridas S."/>
            <person name="Albert R."/>
            <person name="Binder M."/>
            <person name="Bloem J."/>
            <person name="Labutti K."/>
            <person name="Salamov A."/>
            <person name="Andreopoulos B."/>
            <person name="Baker S."/>
            <person name="Barry K."/>
            <person name="Bills G."/>
            <person name="Bluhm B."/>
            <person name="Cannon C."/>
            <person name="Castanera R."/>
            <person name="Culley D."/>
            <person name="Daum C."/>
            <person name="Ezra D."/>
            <person name="Gonzalez J."/>
            <person name="Henrissat B."/>
            <person name="Kuo A."/>
            <person name="Liang C."/>
            <person name="Lipzen A."/>
            <person name="Lutzoni F."/>
            <person name="Magnuson J."/>
            <person name="Mondo S."/>
            <person name="Nolan M."/>
            <person name="Ohm R."/>
            <person name="Pangilinan J."/>
            <person name="Park H.-J."/>
            <person name="Ramirez L."/>
            <person name="Alfaro M."/>
            <person name="Sun H."/>
            <person name="Tritt A."/>
            <person name="Yoshinaga Y."/>
            <person name="Zwiers L.-H."/>
            <person name="Turgeon B."/>
            <person name="Goodwin S."/>
            <person name="Spatafora J."/>
            <person name="Crous P."/>
            <person name="Grigoriev I."/>
        </authorList>
    </citation>
    <scope>NUCLEOTIDE SEQUENCE</scope>
    <source>
        <strain evidence="1">CBS 122367</strain>
    </source>
</reference>
<organism evidence="1 2">
    <name type="scientific">Lentithecium fluviatile CBS 122367</name>
    <dbReference type="NCBI Taxonomy" id="1168545"/>
    <lineage>
        <taxon>Eukaryota</taxon>
        <taxon>Fungi</taxon>
        <taxon>Dikarya</taxon>
        <taxon>Ascomycota</taxon>
        <taxon>Pezizomycotina</taxon>
        <taxon>Dothideomycetes</taxon>
        <taxon>Pleosporomycetidae</taxon>
        <taxon>Pleosporales</taxon>
        <taxon>Massarineae</taxon>
        <taxon>Lentitheciaceae</taxon>
        <taxon>Lentithecium</taxon>
    </lineage>
</organism>
<sequence>ILLLSTLSTANAFQVTFYKGSNCRSGAPVTLMQRPELGCQQYQAGVSMSQIIKGDWSDDTLYLVYFKDSECNPDEIINKVDLSTGCSDTSAGYGSFEVWDM</sequence>
<dbReference type="AlphaFoldDB" id="A0A6G1ILW0"/>
<gene>
    <name evidence="1" type="ORF">K458DRAFT_270816</name>
</gene>
<feature type="non-terminal residue" evidence="1">
    <location>
        <position position="1"/>
    </location>
</feature>
<evidence type="ECO:0000313" key="2">
    <source>
        <dbReference type="Proteomes" id="UP000799291"/>
    </source>
</evidence>
<dbReference type="EMBL" id="MU005605">
    <property type="protein sequence ID" value="KAF2679234.1"/>
    <property type="molecule type" value="Genomic_DNA"/>
</dbReference>
<dbReference type="OrthoDB" id="3788683at2759"/>
<name>A0A6G1ILW0_9PLEO</name>
<proteinExistence type="predicted"/>
<keyword evidence="2" id="KW-1185">Reference proteome</keyword>
<dbReference type="Proteomes" id="UP000799291">
    <property type="component" value="Unassembled WGS sequence"/>
</dbReference>
<evidence type="ECO:0000313" key="1">
    <source>
        <dbReference type="EMBL" id="KAF2679234.1"/>
    </source>
</evidence>